<feature type="transmembrane region" description="Helical" evidence="1">
    <location>
        <begin position="6"/>
        <end position="27"/>
    </location>
</feature>
<protein>
    <submittedName>
        <fullName evidence="2">Uncharacterized protein</fullName>
    </submittedName>
</protein>
<keyword evidence="1" id="KW-1133">Transmembrane helix</keyword>
<accession>A0A1Z3U792</accession>
<keyword evidence="1" id="KW-0472">Membrane</keyword>
<sequence length="179" mass="19319">MQEAIALYSGLTYIAAAAVCVPIIKVLGPLYPTRITAPLPFIICGAVYMAVLFFRGVTILFPGQVVTLSAISWVSPIKSTADLMLMLFILDYVLRRRSPPPLIERLIEIGQKFGMSERGVVQMAFEAPAMAIADLPASQDPDHPQIGRRWLRLVMLGGAIAVLASLILLLTLNSAANAA</sequence>
<feature type="transmembrane region" description="Helical" evidence="1">
    <location>
        <begin position="39"/>
        <end position="61"/>
    </location>
</feature>
<dbReference type="Proteomes" id="UP000197050">
    <property type="component" value="Chromosome"/>
</dbReference>
<organism evidence="2 3">
    <name type="scientific">Brevundimonas vesicularis</name>
    <name type="common">Pseudomonas vesicularis</name>
    <dbReference type="NCBI Taxonomy" id="41276"/>
    <lineage>
        <taxon>Bacteria</taxon>
        <taxon>Pseudomonadati</taxon>
        <taxon>Pseudomonadota</taxon>
        <taxon>Alphaproteobacteria</taxon>
        <taxon>Caulobacterales</taxon>
        <taxon>Caulobacteraceae</taxon>
        <taxon>Brevundimonas</taxon>
    </lineage>
</organism>
<keyword evidence="1" id="KW-0812">Transmembrane</keyword>
<dbReference type="AlphaFoldDB" id="A0A1Z3U792"/>
<evidence type="ECO:0000256" key="1">
    <source>
        <dbReference type="SAM" id="Phobius"/>
    </source>
</evidence>
<name>A0A1Z3U792_BREVE</name>
<evidence type="ECO:0000313" key="2">
    <source>
        <dbReference type="EMBL" id="ASE39148.1"/>
    </source>
</evidence>
<dbReference type="KEGG" id="bvc:CEP68_06325"/>
<dbReference type="EMBL" id="CP022048">
    <property type="protein sequence ID" value="ASE39148.1"/>
    <property type="molecule type" value="Genomic_DNA"/>
</dbReference>
<proteinExistence type="predicted"/>
<evidence type="ECO:0000313" key="3">
    <source>
        <dbReference type="Proteomes" id="UP000197050"/>
    </source>
</evidence>
<reference evidence="3" key="1">
    <citation type="submission" date="2017-06" db="EMBL/GenBank/DDBJ databases">
        <title>FDA dAtabase for Regulatory Grade micrObial Sequences (FDA-ARGOS): Supporting development and validation of Infectious Disease Dx tests.</title>
        <authorList>
            <person name="Minogue T."/>
            <person name="Wolcott M."/>
            <person name="Wasieloski L."/>
            <person name="Aguilar W."/>
            <person name="Moore D."/>
            <person name="Tallon L."/>
            <person name="Sadzewicz L."/>
            <person name="Sengamalay N."/>
            <person name="Ott S."/>
            <person name="Godinez A."/>
            <person name="Nagaraj S."/>
            <person name="Nadendla S."/>
            <person name="Geyer C."/>
            <person name="Sichtig H."/>
        </authorList>
    </citation>
    <scope>NUCLEOTIDE SEQUENCE [LARGE SCALE GENOMIC DNA]</scope>
    <source>
        <strain evidence="3">FDAARGOS_289</strain>
    </source>
</reference>
<gene>
    <name evidence="2" type="ORF">CEP68_06325</name>
</gene>
<feature type="transmembrane region" description="Helical" evidence="1">
    <location>
        <begin position="153"/>
        <end position="176"/>
    </location>
</feature>